<dbReference type="Proteomes" id="UP000546464">
    <property type="component" value="Unassembled WGS sequence"/>
</dbReference>
<evidence type="ECO:0000313" key="4">
    <source>
        <dbReference type="Proteomes" id="UP000546464"/>
    </source>
</evidence>
<organism evidence="3 4">
    <name type="scientific">Ruficoccus amylovorans</name>
    <dbReference type="NCBI Taxonomy" id="1804625"/>
    <lineage>
        <taxon>Bacteria</taxon>
        <taxon>Pseudomonadati</taxon>
        <taxon>Verrucomicrobiota</taxon>
        <taxon>Opitutia</taxon>
        <taxon>Puniceicoccales</taxon>
        <taxon>Cerasicoccaceae</taxon>
        <taxon>Ruficoccus</taxon>
    </lineage>
</organism>
<accession>A0A842HIB5</accession>
<dbReference type="EMBL" id="JACHVB010000052">
    <property type="protein sequence ID" value="MBC2595738.1"/>
    <property type="molecule type" value="Genomic_DNA"/>
</dbReference>
<comment type="caution">
    <text evidence="3">The sequence shown here is derived from an EMBL/GenBank/DDBJ whole genome shotgun (WGS) entry which is preliminary data.</text>
</comment>
<proteinExistence type="predicted"/>
<feature type="chain" id="PRO_5032937539" evidence="2">
    <location>
        <begin position="37"/>
        <end position="256"/>
    </location>
</feature>
<keyword evidence="2" id="KW-0732">Signal</keyword>
<feature type="signal peptide" evidence="2">
    <location>
        <begin position="1"/>
        <end position="36"/>
    </location>
</feature>
<sequence>MKSTRLINRPAFLAGRSIGAAALAVACFALASVASAQTLYIDFGQNTLQMPSPNGSTYWNNIDNTMASSGGGASVGYSTVLVTDDNSNSGITLTVTGLFANENHTGTNSPTTSVDAFNYTNLGLDSLYISGVSASAGFTLTGLDPTKQYVFTMFASRDSAGVRTADYTLTGANTDTVKLDAAQNATNVATTVAITPDGSNTITFEMVQSADNSVNFAYLGGMQITVIPEPATTAGMLGLSVLLIVYLRRRHRRAAA</sequence>
<evidence type="ECO:0000313" key="3">
    <source>
        <dbReference type="EMBL" id="MBC2595738.1"/>
    </source>
</evidence>
<dbReference type="PROSITE" id="PS51257">
    <property type="entry name" value="PROKAR_LIPOPROTEIN"/>
    <property type="match status" value="1"/>
</dbReference>
<dbReference type="InterPro" id="IPR006311">
    <property type="entry name" value="TAT_signal"/>
</dbReference>
<dbReference type="InterPro" id="IPR013424">
    <property type="entry name" value="Ice-binding_C"/>
</dbReference>
<reference evidence="3 4" key="1">
    <citation type="submission" date="2020-07" db="EMBL/GenBank/DDBJ databases">
        <authorList>
            <person name="Feng X."/>
        </authorList>
    </citation>
    <scope>NUCLEOTIDE SEQUENCE [LARGE SCALE GENOMIC DNA]</scope>
    <source>
        <strain evidence="3 4">JCM31066</strain>
    </source>
</reference>
<keyword evidence="1" id="KW-1133">Transmembrane helix</keyword>
<keyword evidence="1" id="KW-0472">Membrane</keyword>
<evidence type="ECO:0000256" key="2">
    <source>
        <dbReference type="SAM" id="SignalP"/>
    </source>
</evidence>
<evidence type="ECO:0000256" key="1">
    <source>
        <dbReference type="SAM" id="Phobius"/>
    </source>
</evidence>
<protein>
    <submittedName>
        <fullName evidence="3">PEP-CTERM sorting domain-containing protein</fullName>
    </submittedName>
</protein>
<dbReference type="RefSeq" id="WP_185676671.1">
    <property type="nucleotide sequence ID" value="NZ_JACHVB010000052.1"/>
</dbReference>
<dbReference type="NCBIfam" id="TIGR02595">
    <property type="entry name" value="PEP_CTERM"/>
    <property type="match status" value="1"/>
</dbReference>
<name>A0A842HIB5_9BACT</name>
<gene>
    <name evidence="3" type="ORF">H5P28_15835</name>
</gene>
<keyword evidence="4" id="KW-1185">Reference proteome</keyword>
<feature type="transmembrane region" description="Helical" evidence="1">
    <location>
        <begin position="231"/>
        <end position="247"/>
    </location>
</feature>
<keyword evidence="1" id="KW-0812">Transmembrane</keyword>
<dbReference type="PROSITE" id="PS51318">
    <property type="entry name" value="TAT"/>
    <property type="match status" value="1"/>
</dbReference>
<dbReference type="AlphaFoldDB" id="A0A842HIB5"/>